<evidence type="ECO:0000313" key="3">
    <source>
        <dbReference type="Proteomes" id="UP000549394"/>
    </source>
</evidence>
<dbReference type="AlphaFoldDB" id="A0A7I8VW13"/>
<sequence>MTNTSPLKILRQLTKTIRADGRKYRDFRRRISQGDPNSPVGGVSQLSNSANFMEENDENPGSVEEDCNKIEANKLSQNLCKFGESYGLPAERRSTASFVEDDEFHYLKGEKVQRSRSLKTYKTPPGTPHQKKVVRFADALGLDLEDVRTIMNKDSPPSIPASAIEPLKKGLEEEQNGNKHIVVCFEQPGTSVNFLNRVHYQKICLESVQVEDQTVSGIIRVGNIAFHKTVIIRYTTNEWLDYVDVFASYVLKSCDGKTDKFSFTLSIPDSFRIGHRLQFALCYKIEGAEFWDNNGGNNYVLECFAHSFPTLDSDRTWIHFL</sequence>
<dbReference type="GO" id="GO:0000164">
    <property type="term" value="C:protein phosphatase type 1 complex"/>
    <property type="evidence" value="ECO:0007669"/>
    <property type="project" value="TreeGrafter"/>
</dbReference>
<feature type="domain" description="CBM21" evidence="1">
    <location>
        <begin position="195"/>
        <end position="302"/>
    </location>
</feature>
<proteinExistence type="predicted"/>
<accession>A0A7I8VW13</accession>
<comment type="caution">
    <text evidence="2">The sequence shown here is derived from an EMBL/GenBank/DDBJ whole genome shotgun (WGS) entry which is preliminary data.</text>
</comment>
<gene>
    <name evidence="2" type="ORF">DGYR_LOCUS8091</name>
</gene>
<dbReference type="GO" id="GO:0005979">
    <property type="term" value="P:regulation of glycogen biosynthetic process"/>
    <property type="evidence" value="ECO:0007669"/>
    <property type="project" value="TreeGrafter"/>
</dbReference>
<dbReference type="InterPro" id="IPR038175">
    <property type="entry name" value="CBM21_dom_sf"/>
</dbReference>
<dbReference type="Pfam" id="PF03370">
    <property type="entry name" value="CBM_21"/>
    <property type="match status" value="1"/>
</dbReference>
<evidence type="ECO:0000259" key="1">
    <source>
        <dbReference type="PROSITE" id="PS51159"/>
    </source>
</evidence>
<organism evidence="2 3">
    <name type="scientific">Dimorphilus gyrociliatus</name>
    <dbReference type="NCBI Taxonomy" id="2664684"/>
    <lineage>
        <taxon>Eukaryota</taxon>
        <taxon>Metazoa</taxon>
        <taxon>Spiralia</taxon>
        <taxon>Lophotrochozoa</taxon>
        <taxon>Annelida</taxon>
        <taxon>Polychaeta</taxon>
        <taxon>Polychaeta incertae sedis</taxon>
        <taxon>Dinophilidae</taxon>
        <taxon>Dimorphilus</taxon>
    </lineage>
</organism>
<dbReference type="GO" id="GO:0008157">
    <property type="term" value="F:protein phosphatase 1 binding"/>
    <property type="evidence" value="ECO:0007669"/>
    <property type="project" value="TreeGrafter"/>
</dbReference>
<dbReference type="PANTHER" id="PTHR12307">
    <property type="entry name" value="PROTEIN PHOSPHATASE 1 REGULATORY SUBUNIT"/>
    <property type="match status" value="1"/>
</dbReference>
<protein>
    <recommendedName>
        <fullName evidence="1">CBM21 domain-containing protein</fullName>
    </recommendedName>
</protein>
<reference evidence="2 3" key="1">
    <citation type="submission" date="2020-08" db="EMBL/GenBank/DDBJ databases">
        <authorList>
            <person name="Hejnol A."/>
        </authorList>
    </citation>
    <scope>NUCLEOTIDE SEQUENCE [LARGE SCALE GENOMIC DNA]</scope>
</reference>
<dbReference type="Gene3D" id="2.60.40.2440">
    <property type="entry name" value="Carbohydrate binding type-21 domain"/>
    <property type="match status" value="1"/>
</dbReference>
<name>A0A7I8VW13_9ANNE</name>
<dbReference type="GO" id="GO:2001069">
    <property type="term" value="F:glycogen binding"/>
    <property type="evidence" value="ECO:0007669"/>
    <property type="project" value="TreeGrafter"/>
</dbReference>
<dbReference type="InterPro" id="IPR005036">
    <property type="entry name" value="CBM21_dom"/>
</dbReference>
<dbReference type="OrthoDB" id="8942186at2759"/>
<evidence type="ECO:0000313" key="2">
    <source>
        <dbReference type="EMBL" id="CAD5119915.1"/>
    </source>
</evidence>
<dbReference type="PROSITE" id="PS51159">
    <property type="entry name" value="CBM21"/>
    <property type="match status" value="1"/>
</dbReference>
<dbReference type="PANTHER" id="PTHR12307:SF53">
    <property type="entry name" value="PROTEIN PHOSPHATASE 1 REGULATORY SUBUNIT"/>
    <property type="match status" value="1"/>
</dbReference>
<dbReference type="Proteomes" id="UP000549394">
    <property type="component" value="Unassembled WGS sequence"/>
</dbReference>
<dbReference type="InterPro" id="IPR050782">
    <property type="entry name" value="PP1_regulatory_subunit_3"/>
</dbReference>
<keyword evidence="3" id="KW-1185">Reference proteome</keyword>
<dbReference type="EMBL" id="CAJFCJ010000011">
    <property type="protein sequence ID" value="CAD5119915.1"/>
    <property type="molecule type" value="Genomic_DNA"/>
</dbReference>